<keyword evidence="7 19" id="KW-0812">Transmembrane</keyword>
<feature type="domain" description="Protein kinase" evidence="20">
    <location>
        <begin position="429"/>
        <end position="701"/>
    </location>
</feature>
<keyword evidence="3" id="KW-0723">Serine/threonine-protein kinase</keyword>
<keyword evidence="22" id="KW-1185">Reference proteome</keyword>
<dbReference type="CDD" id="cd14066">
    <property type="entry name" value="STKc_IRAK"/>
    <property type="match status" value="1"/>
</dbReference>
<evidence type="ECO:0000256" key="18">
    <source>
        <dbReference type="PROSITE-ProRule" id="PRU10141"/>
    </source>
</evidence>
<dbReference type="InterPro" id="IPR008266">
    <property type="entry name" value="Tyr_kinase_AS"/>
</dbReference>
<dbReference type="InterPro" id="IPR001611">
    <property type="entry name" value="Leu-rich_rpt"/>
</dbReference>
<evidence type="ECO:0000256" key="6">
    <source>
        <dbReference type="ARBA" id="ARBA00022679"/>
    </source>
</evidence>
<evidence type="ECO:0000256" key="1">
    <source>
        <dbReference type="ARBA" id="ARBA00004167"/>
    </source>
</evidence>
<keyword evidence="10 18" id="KW-0547">Nucleotide-binding</keyword>
<dbReference type="InterPro" id="IPR024788">
    <property type="entry name" value="Malectin-like_Carb-bd_dom"/>
</dbReference>
<evidence type="ECO:0000256" key="7">
    <source>
        <dbReference type="ARBA" id="ARBA00022692"/>
    </source>
</evidence>
<feature type="transmembrane region" description="Helical" evidence="19">
    <location>
        <begin position="368"/>
        <end position="393"/>
    </location>
</feature>
<dbReference type="Proteomes" id="UP001324115">
    <property type="component" value="Unassembled WGS sequence"/>
</dbReference>
<evidence type="ECO:0000256" key="5">
    <source>
        <dbReference type="ARBA" id="ARBA00022614"/>
    </source>
</evidence>
<evidence type="ECO:0000313" key="21">
    <source>
        <dbReference type="EMBL" id="KAK4590871.1"/>
    </source>
</evidence>
<dbReference type="GO" id="GO:0005524">
    <property type="term" value="F:ATP binding"/>
    <property type="evidence" value="ECO:0007669"/>
    <property type="project" value="UniProtKB-UniRule"/>
</dbReference>
<gene>
    <name evidence="21" type="ORF">RGQ29_021171</name>
</gene>
<accession>A0AAN7FGL1</accession>
<evidence type="ECO:0000256" key="17">
    <source>
        <dbReference type="ARBA" id="ARBA00048679"/>
    </source>
</evidence>
<proteinExistence type="predicted"/>
<dbReference type="Gene3D" id="1.10.510.10">
    <property type="entry name" value="Transferase(Phosphotransferase) domain 1"/>
    <property type="match status" value="1"/>
</dbReference>
<dbReference type="SUPFAM" id="SSF52058">
    <property type="entry name" value="L domain-like"/>
    <property type="match status" value="1"/>
</dbReference>
<keyword evidence="4" id="KW-0597">Phosphoprotein</keyword>
<name>A0AAN7FGL1_QUERU</name>
<dbReference type="FunFam" id="1.10.510.10:FF:000146">
    <property type="entry name" value="LRR receptor-like serine/threonine-protein kinase IOS1"/>
    <property type="match status" value="1"/>
</dbReference>
<dbReference type="PANTHER" id="PTHR45631">
    <property type="entry name" value="OS07G0107800 PROTEIN-RELATED"/>
    <property type="match status" value="1"/>
</dbReference>
<reference evidence="21 22" key="1">
    <citation type="journal article" date="2023" name="G3 (Bethesda)">
        <title>A haplotype-resolved chromosome-scale genome for Quercus rubra L. provides insights into the genetics of adaptive traits for red oak species.</title>
        <authorList>
            <person name="Kapoor B."/>
            <person name="Jenkins J."/>
            <person name="Schmutz J."/>
            <person name="Zhebentyayeva T."/>
            <person name="Kuelheim C."/>
            <person name="Coggeshall M."/>
            <person name="Heim C."/>
            <person name="Lasky J.R."/>
            <person name="Leites L."/>
            <person name="Islam-Faridi N."/>
            <person name="Romero-Severson J."/>
            <person name="DeLeo V.L."/>
            <person name="Lucas S.M."/>
            <person name="Lazic D."/>
            <person name="Gailing O."/>
            <person name="Carlson J."/>
            <person name="Staton M."/>
        </authorList>
    </citation>
    <scope>NUCLEOTIDE SEQUENCE [LARGE SCALE GENOMIC DNA]</scope>
    <source>
        <strain evidence="21">Pseudo-F2</strain>
    </source>
</reference>
<evidence type="ECO:0000256" key="3">
    <source>
        <dbReference type="ARBA" id="ARBA00022527"/>
    </source>
</evidence>
<comment type="catalytic activity">
    <reaction evidence="16">
        <text>L-threonyl-[protein] + ATP = O-phospho-L-threonyl-[protein] + ADP + H(+)</text>
        <dbReference type="Rhea" id="RHEA:46608"/>
        <dbReference type="Rhea" id="RHEA-COMP:11060"/>
        <dbReference type="Rhea" id="RHEA-COMP:11605"/>
        <dbReference type="ChEBI" id="CHEBI:15378"/>
        <dbReference type="ChEBI" id="CHEBI:30013"/>
        <dbReference type="ChEBI" id="CHEBI:30616"/>
        <dbReference type="ChEBI" id="CHEBI:61977"/>
        <dbReference type="ChEBI" id="CHEBI:456216"/>
        <dbReference type="EC" id="2.7.11.1"/>
    </reaction>
</comment>
<evidence type="ECO:0000256" key="16">
    <source>
        <dbReference type="ARBA" id="ARBA00047899"/>
    </source>
</evidence>
<evidence type="ECO:0000256" key="15">
    <source>
        <dbReference type="ARBA" id="ARBA00023170"/>
    </source>
</evidence>
<evidence type="ECO:0000313" key="22">
    <source>
        <dbReference type="Proteomes" id="UP001324115"/>
    </source>
</evidence>
<keyword evidence="15" id="KW-0675">Receptor</keyword>
<dbReference type="InterPro" id="IPR000719">
    <property type="entry name" value="Prot_kinase_dom"/>
</dbReference>
<keyword evidence="5" id="KW-0433">Leucine-rich repeat</keyword>
<evidence type="ECO:0000256" key="11">
    <source>
        <dbReference type="ARBA" id="ARBA00022777"/>
    </source>
</evidence>
<protein>
    <recommendedName>
        <fullName evidence="2">non-specific serine/threonine protein kinase</fullName>
        <ecNumber evidence="2">2.7.11.1</ecNumber>
    </recommendedName>
</protein>
<evidence type="ECO:0000256" key="10">
    <source>
        <dbReference type="ARBA" id="ARBA00022741"/>
    </source>
</evidence>
<dbReference type="Pfam" id="PF07714">
    <property type="entry name" value="PK_Tyr_Ser-Thr"/>
    <property type="match status" value="1"/>
</dbReference>
<keyword evidence="6" id="KW-0808">Transferase</keyword>
<keyword evidence="13 19" id="KW-1133">Transmembrane helix</keyword>
<dbReference type="PROSITE" id="PS00109">
    <property type="entry name" value="PROTEIN_KINASE_TYR"/>
    <property type="match status" value="1"/>
</dbReference>
<keyword evidence="14 19" id="KW-0472">Membrane</keyword>
<dbReference type="Pfam" id="PF13855">
    <property type="entry name" value="LRR_8"/>
    <property type="match status" value="1"/>
</dbReference>
<dbReference type="PROSITE" id="PS00107">
    <property type="entry name" value="PROTEIN_KINASE_ATP"/>
    <property type="match status" value="1"/>
</dbReference>
<dbReference type="PANTHER" id="PTHR45631:SF180">
    <property type="entry name" value="PROTEIN KINASE DOMAIN-CONTAINING PROTEIN"/>
    <property type="match status" value="1"/>
</dbReference>
<keyword evidence="8" id="KW-0732">Signal</keyword>
<comment type="caution">
    <text evidence="21">The sequence shown here is derived from an EMBL/GenBank/DDBJ whole genome shotgun (WGS) entry which is preliminary data.</text>
</comment>
<dbReference type="SUPFAM" id="SSF56112">
    <property type="entry name" value="Protein kinase-like (PK-like)"/>
    <property type="match status" value="1"/>
</dbReference>
<organism evidence="21 22">
    <name type="scientific">Quercus rubra</name>
    <name type="common">Northern red oak</name>
    <name type="synonym">Quercus borealis</name>
    <dbReference type="NCBI Taxonomy" id="3512"/>
    <lineage>
        <taxon>Eukaryota</taxon>
        <taxon>Viridiplantae</taxon>
        <taxon>Streptophyta</taxon>
        <taxon>Embryophyta</taxon>
        <taxon>Tracheophyta</taxon>
        <taxon>Spermatophyta</taxon>
        <taxon>Magnoliopsida</taxon>
        <taxon>eudicotyledons</taxon>
        <taxon>Gunneridae</taxon>
        <taxon>Pentapetalae</taxon>
        <taxon>rosids</taxon>
        <taxon>fabids</taxon>
        <taxon>Fagales</taxon>
        <taxon>Fagaceae</taxon>
        <taxon>Quercus</taxon>
    </lineage>
</organism>
<evidence type="ECO:0000256" key="19">
    <source>
        <dbReference type="SAM" id="Phobius"/>
    </source>
</evidence>
<dbReference type="GO" id="GO:0016020">
    <property type="term" value="C:membrane"/>
    <property type="evidence" value="ECO:0007669"/>
    <property type="project" value="UniProtKB-SubCell"/>
</dbReference>
<dbReference type="InterPro" id="IPR011009">
    <property type="entry name" value="Kinase-like_dom_sf"/>
</dbReference>
<evidence type="ECO:0000259" key="20">
    <source>
        <dbReference type="PROSITE" id="PS50011"/>
    </source>
</evidence>
<keyword evidence="11" id="KW-0418">Kinase</keyword>
<dbReference type="FunFam" id="3.80.10.10:FF:000129">
    <property type="entry name" value="Leucine-rich repeat receptor-like kinase"/>
    <property type="match status" value="1"/>
</dbReference>
<evidence type="ECO:0000256" key="13">
    <source>
        <dbReference type="ARBA" id="ARBA00022989"/>
    </source>
</evidence>
<dbReference type="EC" id="2.7.11.1" evidence="2"/>
<keyword evidence="9" id="KW-0677">Repeat</keyword>
<dbReference type="Gene3D" id="3.30.200.20">
    <property type="entry name" value="Phosphorylase Kinase, domain 1"/>
    <property type="match status" value="1"/>
</dbReference>
<evidence type="ECO:0000256" key="4">
    <source>
        <dbReference type="ARBA" id="ARBA00022553"/>
    </source>
</evidence>
<dbReference type="AlphaFoldDB" id="A0AAN7FGL1"/>
<feature type="binding site" evidence="18">
    <location>
        <position position="456"/>
    </location>
    <ligand>
        <name>ATP</name>
        <dbReference type="ChEBI" id="CHEBI:30616"/>
    </ligand>
</feature>
<keyword evidence="12 18" id="KW-0067">ATP-binding</keyword>
<comment type="subcellular location">
    <subcellularLocation>
        <location evidence="1">Membrane</location>
        <topology evidence="1">Single-pass membrane protein</topology>
    </subcellularLocation>
</comment>
<dbReference type="InterPro" id="IPR017441">
    <property type="entry name" value="Protein_kinase_ATP_BS"/>
</dbReference>
<dbReference type="GO" id="GO:0004674">
    <property type="term" value="F:protein serine/threonine kinase activity"/>
    <property type="evidence" value="ECO:0007669"/>
    <property type="project" value="UniProtKB-KW"/>
</dbReference>
<comment type="catalytic activity">
    <reaction evidence="17">
        <text>L-seryl-[protein] + ATP = O-phospho-L-seryl-[protein] + ADP + H(+)</text>
        <dbReference type="Rhea" id="RHEA:17989"/>
        <dbReference type="Rhea" id="RHEA-COMP:9863"/>
        <dbReference type="Rhea" id="RHEA-COMP:11604"/>
        <dbReference type="ChEBI" id="CHEBI:15378"/>
        <dbReference type="ChEBI" id="CHEBI:29999"/>
        <dbReference type="ChEBI" id="CHEBI:30616"/>
        <dbReference type="ChEBI" id="CHEBI:83421"/>
        <dbReference type="ChEBI" id="CHEBI:456216"/>
        <dbReference type="EC" id="2.7.11.1"/>
    </reaction>
</comment>
<evidence type="ECO:0000256" key="9">
    <source>
        <dbReference type="ARBA" id="ARBA00022737"/>
    </source>
</evidence>
<evidence type="ECO:0000256" key="8">
    <source>
        <dbReference type="ARBA" id="ARBA00022729"/>
    </source>
</evidence>
<dbReference type="InterPro" id="IPR032675">
    <property type="entry name" value="LRR_dom_sf"/>
</dbReference>
<evidence type="ECO:0000256" key="14">
    <source>
        <dbReference type="ARBA" id="ARBA00023136"/>
    </source>
</evidence>
<dbReference type="Pfam" id="PF12819">
    <property type="entry name" value="Malectin_like"/>
    <property type="match status" value="1"/>
</dbReference>
<dbReference type="EMBL" id="JAXUIC010000005">
    <property type="protein sequence ID" value="KAK4590871.1"/>
    <property type="molecule type" value="Genomic_DNA"/>
</dbReference>
<evidence type="ECO:0000256" key="12">
    <source>
        <dbReference type="ARBA" id="ARBA00022840"/>
    </source>
</evidence>
<evidence type="ECO:0000256" key="2">
    <source>
        <dbReference type="ARBA" id="ARBA00012513"/>
    </source>
</evidence>
<dbReference type="PROSITE" id="PS50011">
    <property type="entry name" value="PROTEIN_KINASE_DOM"/>
    <property type="match status" value="1"/>
</dbReference>
<dbReference type="InterPro" id="IPR001245">
    <property type="entry name" value="Ser-Thr/Tyr_kinase_cat_dom"/>
</dbReference>
<dbReference type="Gene3D" id="3.80.10.10">
    <property type="entry name" value="Ribonuclease Inhibitor"/>
    <property type="match status" value="1"/>
</dbReference>
<sequence length="736" mass="81504">MNPHSSLRSSYIDFCLVNTGNVVPFISALELRPLKNDTYVTESGSLSTFLRLDFGSLTNQTYRYKDDVFDRMWFPPTAMFGWTPISTSLTAVMDTTHNDFQPPSVVMDTASTAINASAPMTFNWVPPDNTSQYYVYIHIAEIKALKANESRVFNISLNGELWGGPYIPKYLHTTTVYSPSALKGGKFEFALYKIEQSTLPPLINAIEVYTVVELLQSQTDQQDVDAIKNIKTSYGVTRNWQGDPCAPTAYVWDGLNCTYNAFESPTITSLNLSSSGLAGQIAPYISNLTMIQYLDLSNNSLTGPVPDFLSNLQSLRVLNLERNNLSGSLPAALLDKSKSGSLLLSVAENPNLCPSISCTTEQKKKKNIIVPTVASIVGFFILLLGAAGIFWIFKRIREQEGDKVSNLQNVQLEPKNREFTYSDIQMITNNFEKLLGEGGFGKVYLGYVDGNPVAVKMISQSAVEGYQQFHSEVEPLIRVHPRNLTILVGYCNEGPNLALIYEYMANGDLHSHISENNSNILSWEGRIQIALDSAQGLEYLHDDCNPPIIHRDVTLSNILLNEKFQAKIADFGLSRVIPTDGGSYVTTVVAGTPGYLDPEYFRSNKLTMKSDVYSFGVVLMELITGRPAIMRSTENVHISQWINTMVAHGDIRSMVDPRLPNGDFDLNSAWKAVEVSMTCVSENPLNRPTMSQVVIDLKECLATELAQRRGDNVTESNDSSSIFTINVTTGTSPSAR</sequence>